<reference evidence="2" key="1">
    <citation type="submission" date="2016-11" db="EMBL/GenBank/DDBJ databases">
        <authorList>
            <person name="Varghese N."/>
            <person name="Submissions S."/>
        </authorList>
    </citation>
    <scope>NUCLEOTIDE SEQUENCE [LARGE SCALE GENOMIC DNA]</scope>
    <source>
        <strain evidence="2">DSM 27619</strain>
    </source>
</reference>
<name>A0A1M5HP97_9FLAO</name>
<dbReference type="AlphaFoldDB" id="A0A1M5HP97"/>
<dbReference type="Pfam" id="PF13692">
    <property type="entry name" value="Glyco_trans_1_4"/>
    <property type="match status" value="1"/>
</dbReference>
<organism evidence="1 2">
    <name type="scientific">Chryseobacterium arachidis</name>
    <dbReference type="NCBI Taxonomy" id="1416778"/>
    <lineage>
        <taxon>Bacteria</taxon>
        <taxon>Pseudomonadati</taxon>
        <taxon>Bacteroidota</taxon>
        <taxon>Flavobacteriia</taxon>
        <taxon>Flavobacteriales</taxon>
        <taxon>Weeksellaceae</taxon>
        <taxon>Chryseobacterium group</taxon>
        <taxon>Chryseobacterium</taxon>
    </lineage>
</organism>
<dbReference type="GO" id="GO:0016740">
    <property type="term" value="F:transferase activity"/>
    <property type="evidence" value="ECO:0007669"/>
    <property type="project" value="UniProtKB-KW"/>
</dbReference>
<dbReference type="STRING" id="1416778.SAMN05443633_11120"/>
<dbReference type="OrthoDB" id="9816564at2"/>
<keyword evidence="1" id="KW-0808">Transferase</keyword>
<dbReference type="SUPFAM" id="SSF53756">
    <property type="entry name" value="UDP-Glycosyltransferase/glycogen phosphorylase"/>
    <property type="match status" value="1"/>
</dbReference>
<sequence length="366" mass="42894">MQNILCFSHLHWDFVYQRPQHLLTRFAKKNQVFYFEEPRNSDSDFYEIDVQDAIFIVKIFINDIPEARNSRLESLVSKVLTDLNISIYSCWYYTPMALEYTSHLTPQVTIYDSMDELSAFRFAPPQLLELEEQLFKKADVVFTGGYTLYQAKKNRHHNIHPFPSSIDKHHFKASRYYTEDPEDQEHIPTPRFGFFGVIDERFDIKLLREVSAKKPDWQFVIIGPVVKIDANELPRGTNIHYLGSKKYDELPKYISQWDIAMVMFAINESTEFISPTKTPEYLAAGLPVISTPIKDVVRPYGEENLVYIAKDAESFIKYGEEELAKTSRKDWMKKVDNFLANESWDNTFEKMNLLINNVKKTNGIYV</sequence>
<dbReference type="Proteomes" id="UP000184518">
    <property type="component" value="Unassembled WGS sequence"/>
</dbReference>
<keyword evidence="2" id="KW-1185">Reference proteome</keyword>
<dbReference type="RefSeq" id="WP_072960952.1">
    <property type="nucleotide sequence ID" value="NZ_FQUT01000011.1"/>
</dbReference>
<evidence type="ECO:0000313" key="1">
    <source>
        <dbReference type="EMBL" id="SHG17765.1"/>
    </source>
</evidence>
<dbReference type="PANTHER" id="PTHR12526">
    <property type="entry name" value="GLYCOSYLTRANSFERASE"/>
    <property type="match status" value="1"/>
</dbReference>
<gene>
    <name evidence="1" type="ORF">SAMN05443633_11120</name>
</gene>
<evidence type="ECO:0000313" key="2">
    <source>
        <dbReference type="Proteomes" id="UP000184518"/>
    </source>
</evidence>
<proteinExistence type="predicted"/>
<accession>A0A1M5HP97</accession>
<dbReference type="PANTHER" id="PTHR12526:SF630">
    <property type="entry name" value="GLYCOSYLTRANSFERASE"/>
    <property type="match status" value="1"/>
</dbReference>
<dbReference type="Gene3D" id="3.40.50.2000">
    <property type="entry name" value="Glycogen Phosphorylase B"/>
    <property type="match status" value="1"/>
</dbReference>
<protein>
    <submittedName>
        <fullName evidence="1">Glycosyl transferases group 1</fullName>
    </submittedName>
</protein>
<dbReference type="EMBL" id="FQUT01000011">
    <property type="protein sequence ID" value="SHG17765.1"/>
    <property type="molecule type" value="Genomic_DNA"/>
</dbReference>